<feature type="chain" id="PRO_5038528780" description="PsbP C-terminal domain-containing protein" evidence="2">
    <location>
        <begin position="21"/>
        <end position="245"/>
    </location>
</feature>
<evidence type="ECO:0000256" key="1">
    <source>
        <dbReference type="SAM" id="MobiDB-lite"/>
    </source>
</evidence>
<feature type="signal peptide" evidence="2">
    <location>
        <begin position="1"/>
        <end position="20"/>
    </location>
</feature>
<dbReference type="STRING" id="553973.CLOHYLEM_06861"/>
<evidence type="ECO:0000256" key="2">
    <source>
        <dbReference type="SAM" id="SignalP"/>
    </source>
</evidence>
<feature type="compositionally biased region" description="Basic and acidic residues" evidence="1">
    <location>
        <begin position="28"/>
        <end position="59"/>
    </location>
</feature>
<dbReference type="RefSeq" id="WP_006444218.1">
    <property type="nucleotide sequence ID" value="NZ_CP036524.1"/>
</dbReference>
<sequence>MKRKRLWMILAAFMLSAALAGCSGGSSGKEDKSQKQEEKKEQDEDKQKEDVKEEVKEEVKEYAPGTVDGNHYESEWMNVRIDLPEGFVMATEEEIANIQEAGVQFLDDEEKDKLNNALDEGTTFYEMMAATLTGSPNVNISVEKLPYKNATAEQYADVTKEVVEKSMTNGMTASFQEGTTDAVLGGQEYKCIAGTANVQAEGVSADLNMDMYIRVQDGYAIVVNITYTADTVAQKDELLAAFQEF</sequence>
<dbReference type="OrthoDB" id="2038903at2"/>
<dbReference type="HOGENOM" id="CLU_1132059_0_0_9"/>
<dbReference type="EMBL" id="ABYI02000034">
    <property type="protein sequence ID" value="EEG72839.1"/>
    <property type="molecule type" value="Genomic_DNA"/>
</dbReference>
<evidence type="ECO:0000313" key="4">
    <source>
        <dbReference type="Proteomes" id="UP000004893"/>
    </source>
</evidence>
<organism evidence="3 4">
    <name type="scientific">[Clostridium] hylemonae DSM 15053</name>
    <dbReference type="NCBI Taxonomy" id="553973"/>
    <lineage>
        <taxon>Bacteria</taxon>
        <taxon>Bacillati</taxon>
        <taxon>Bacillota</taxon>
        <taxon>Clostridia</taxon>
        <taxon>Lachnospirales</taxon>
        <taxon>Lachnospiraceae</taxon>
    </lineage>
</organism>
<dbReference type="PROSITE" id="PS51257">
    <property type="entry name" value="PROKAR_LIPOPROTEIN"/>
    <property type="match status" value="1"/>
</dbReference>
<feature type="region of interest" description="Disordered" evidence="1">
    <location>
        <begin position="23"/>
        <end position="59"/>
    </location>
</feature>
<dbReference type="AlphaFoldDB" id="C0C446"/>
<evidence type="ECO:0000313" key="3">
    <source>
        <dbReference type="EMBL" id="EEG72839.1"/>
    </source>
</evidence>
<proteinExistence type="predicted"/>
<keyword evidence="4" id="KW-1185">Reference proteome</keyword>
<accession>C0C446</accession>
<gene>
    <name evidence="3" type="ORF">CLOHYLEM_06861</name>
</gene>
<comment type="caution">
    <text evidence="3">The sequence shown here is derived from an EMBL/GenBank/DDBJ whole genome shotgun (WGS) entry which is preliminary data.</text>
</comment>
<keyword evidence="2" id="KW-0732">Signal</keyword>
<name>C0C446_9FIRM</name>
<dbReference type="Proteomes" id="UP000004893">
    <property type="component" value="Unassembled WGS sequence"/>
</dbReference>
<reference evidence="3" key="2">
    <citation type="submission" date="2013-06" db="EMBL/GenBank/DDBJ databases">
        <title>Draft genome sequence of Clostridium hylemonae (DSM 15053).</title>
        <authorList>
            <person name="Sudarsanam P."/>
            <person name="Ley R."/>
            <person name="Guruge J."/>
            <person name="Turnbaugh P.J."/>
            <person name="Mahowald M."/>
            <person name="Liep D."/>
            <person name="Gordon J."/>
        </authorList>
    </citation>
    <scope>NUCLEOTIDE SEQUENCE</scope>
    <source>
        <strain evidence="3">DSM 15053</strain>
    </source>
</reference>
<evidence type="ECO:0008006" key="5">
    <source>
        <dbReference type="Google" id="ProtNLM"/>
    </source>
</evidence>
<reference evidence="3" key="1">
    <citation type="submission" date="2009-02" db="EMBL/GenBank/DDBJ databases">
        <authorList>
            <person name="Fulton L."/>
            <person name="Clifton S."/>
            <person name="Fulton B."/>
            <person name="Xu J."/>
            <person name="Minx P."/>
            <person name="Pepin K.H."/>
            <person name="Johnson M."/>
            <person name="Bhonagiri V."/>
            <person name="Nash W.E."/>
            <person name="Mardis E.R."/>
            <person name="Wilson R.K."/>
        </authorList>
    </citation>
    <scope>NUCLEOTIDE SEQUENCE [LARGE SCALE GENOMIC DNA]</scope>
    <source>
        <strain evidence="3">DSM 15053</strain>
    </source>
</reference>
<protein>
    <recommendedName>
        <fullName evidence="5">PsbP C-terminal domain-containing protein</fullName>
    </recommendedName>
</protein>